<evidence type="ECO:0000313" key="2">
    <source>
        <dbReference type="Proteomes" id="UP000199548"/>
    </source>
</evidence>
<reference evidence="1 2" key="1">
    <citation type="submission" date="2016-10" db="EMBL/GenBank/DDBJ databases">
        <authorList>
            <person name="de Groot N.N."/>
        </authorList>
    </citation>
    <scope>NUCLEOTIDE SEQUENCE [LARGE SCALE GENOMIC DNA]</scope>
    <source>
        <strain evidence="1 2">LMG 23650</strain>
    </source>
</reference>
<accession>A0A1I3VW66</accession>
<name>A0A1I3VW66_9BURK</name>
<proteinExistence type="predicted"/>
<evidence type="ECO:0000313" key="1">
    <source>
        <dbReference type="EMBL" id="SFJ99475.1"/>
    </source>
</evidence>
<protein>
    <submittedName>
        <fullName evidence="1">Uncharacterized protein</fullName>
    </submittedName>
</protein>
<dbReference type="Proteomes" id="UP000199548">
    <property type="component" value="Unassembled WGS sequence"/>
</dbReference>
<gene>
    <name evidence="1" type="ORF">SAMN05192543_11514</name>
</gene>
<organism evidence="1 2">
    <name type="scientific">Paraburkholderia megapolitana</name>
    <dbReference type="NCBI Taxonomy" id="420953"/>
    <lineage>
        <taxon>Bacteria</taxon>
        <taxon>Pseudomonadati</taxon>
        <taxon>Pseudomonadota</taxon>
        <taxon>Betaproteobacteria</taxon>
        <taxon>Burkholderiales</taxon>
        <taxon>Burkholderiaceae</taxon>
        <taxon>Paraburkholderia</taxon>
    </lineage>
</organism>
<dbReference type="STRING" id="420953.SAMN05192543_11514"/>
<dbReference type="EMBL" id="FOQU01000015">
    <property type="protein sequence ID" value="SFJ99475.1"/>
    <property type="molecule type" value="Genomic_DNA"/>
</dbReference>
<dbReference type="AlphaFoldDB" id="A0A1I3VW66"/>
<keyword evidence="2" id="KW-1185">Reference proteome</keyword>
<sequence length="75" mass="8097">MLVNIGFVVWARSLGRLPALSFLARLIGARGPAPVAALTRQGITALSLLEAVEVSPHWGAFRDRPWDHSAKHSPS</sequence>